<dbReference type="InterPro" id="IPR041489">
    <property type="entry name" value="PDZ_6"/>
</dbReference>
<dbReference type="RefSeq" id="WP_089819766.1">
    <property type="nucleotide sequence ID" value="NZ_FORQ01000002.1"/>
</dbReference>
<dbReference type="CDD" id="cd07561">
    <property type="entry name" value="Peptidase_S41_CPP_like"/>
    <property type="match status" value="1"/>
</dbReference>
<reference evidence="4" key="1">
    <citation type="submission" date="2016-10" db="EMBL/GenBank/DDBJ databases">
        <authorList>
            <person name="Varghese N."/>
            <person name="Submissions S."/>
        </authorList>
    </citation>
    <scope>NUCLEOTIDE SEQUENCE [LARGE SCALE GENOMIC DNA]</scope>
    <source>
        <strain evidence="4">DSM 22251</strain>
    </source>
</reference>
<dbReference type="PROSITE" id="PS50106">
    <property type="entry name" value="PDZ"/>
    <property type="match status" value="1"/>
</dbReference>
<dbReference type="SMART" id="SM00228">
    <property type="entry name" value="PDZ"/>
    <property type="match status" value="1"/>
</dbReference>
<feature type="chain" id="PRO_5015355889" evidence="1">
    <location>
        <begin position="23"/>
        <end position="503"/>
    </location>
</feature>
<dbReference type="InterPro" id="IPR036034">
    <property type="entry name" value="PDZ_sf"/>
</dbReference>
<keyword evidence="4" id="KW-1185">Reference proteome</keyword>
<dbReference type="GO" id="GO:0008236">
    <property type="term" value="F:serine-type peptidase activity"/>
    <property type="evidence" value="ECO:0007669"/>
    <property type="project" value="InterPro"/>
</dbReference>
<name>A0A1I3M2W4_9FLAO</name>
<dbReference type="Proteomes" id="UP000242560">
    <property type="component" value="Unassembled WGS sequence"/>
</dbReference>
<evidence type="ECO:0000259" key="2">
    <source>
        <dbReference type="PROSITE" id="PS50106"/>
    </source>
</evidence>
<evidence type="ECO:0000256" key="1">
    <source>
        <dbReference type="SAM" id="SignalP"/>
    </source>
</evidence>
<dbReference type="PROSITE" id="PS51257">
    <property type="entry name" value="PROKAR_LIPOPROTEIN"/>
    <property type="match status" value="1"/>
</dbReference>
<dbReference type="InterPro" id="IPR005151">
    <property type="entry name" value="Tail-specific_protease"/>
</dbReference>
<protein>
    <submittedName>
        <fullName evidence="3">PDZ domain (Also known as DHR or GLGF)</fullName>
    </submittedName>
</protein>
<dbReference type="SUPFAM" id="SSF50156">
    <property type="entry name" value="PDZ domain-like"/>
    <property type="match status" value="1"/>
</dbReference>
<dbReference type="InterPro" id="IPR041613">
    <property type="entry name" value="Pept_S41_N"/>
</dbReference>
<dbReference type="InterPro" id="IPR001478">
    <property type="entry name" value="PDZ"/>
</dbReference>
<dbReference type="Gene3D" id="2.30.42.10">
    <property type="match status" value="1"/>
</dbReference>
<proteinExistence type="predicted"/>
<keyword evidence="1" id="KW-0732">Signal</keyword>
<dbReference type="Pfam" id="PF18294">
    <property type="entry name" value="Pept_S41_N"/>
    <property type="match status" value="1"/>
</dbReference>
<dbReference type="Gene3D" id="3.90.226.10">
    <property type="entry name" value="2-enoyl-CoA Hydratase, Chain A, domain 1"/>
    <property type="match status" value="1"/>
</dbReference>
<feature type="domain" description="PDZ" evidence="2">
    <location>
        <begin position="112"/>
        <end position="173"/>
    </location>
</feature>
<evidence type="ECO:0000313" key="4">
    <source>
        <dbReference type="Proteomes" id="UP000242560"/>
    </source>
</evidence>
<dbReference type="GO" id="GO:0006508">
    <property type="term" value="P:proteolysis"/>
    <property type="evidence" value="ECO:0007669"/>
    <property type="project" value="InterPro"/>
</dbReference>
<dbReference type="GO" id="GO:0030288">
    <property type="term" value="C:outer membrane-bounded periplasmic space"/>
    <property type="evidence" value="ECO:0007669"/>
    <property type="project" value="TreeGrafter"/>
</dbReference>
<accession>A0A1I3M2W4</accession>
<sequence>MNFKKYLVVFAAAALVSSCSRDDDPTPQPKPETAVTPVRANDFVWKGLNSWYYWQKNVPALGDSYFKTPNDYANFVNAKKPDDLFYSLLYDYPNKDRFSWIVPDYKELIAQFAGVSKSSGMDLSLYLKNSGNTDVVAIVNYIVPNSPAAAAGLKRGDVISAVNGAALTVSNYTALFADQFSVTVAKDVTVSSAGITTSGTAKTANITAVTLEENPVAYYETKKINGKNIGYLVYNGFQSNYNDELNAAFGQMKADNVTDLILDLRYNGGGSVETATALGQMVTGQFTGSPYVILDFNDKHNQYDETDNLSTTVNTYSYSSGGVQNTGAVPVNSLNLNRVYVLTSSGSASASELTIQGLKAYINVTTIGGETYGKFVGSITLYDSPTSDYTDVNTRNTSHTWAMQPITFSYYNGKKQENPVSGGIAPNYVFAPADYFGKLKEFGDVSGDVALAKALELITGVSAGANKMVSPYNPKLKFLGTNSTLTPFGSELYLEHPGKYLKK</sequence>
<dbReference type="AlphaFoldDB" id="A0A1I3M2W4"/>
<organism evidence="3 4">
    <name type="scientific">Kaistella treverensis</name>
    <dbReference type="NCBI Taxonomy" id="631455"/>
    <lineage>
        <taxon>Bacteria</taxon>
        <taxon>Pseudomonadati</taxon>
        <taxon>Bacteroidota</taxon>
        <taxon>Flavobacteriia</taxon>
        <taxon>Flavobacteriales</taxon>
        <taxon>Weeksellaceae</taxon>
        <taxon>Chryseobacterium group</taxon>
        <taxon>Kaistella</taxon>
    </lineage>
</organism>
<dbReference type="Gene3D" id="3.30.750.170">
    <property type="match status" value="1"/>
</dbReference>
<dbReference type="EMBL" id="FORQ01000002">
    <property type="protein sequence ID" value="SFI91257.1"/>
    <property type="molecule type" value="Genomic_DNA"/>
</dbReference>
<dbReference type="GO" id="GO:0007165">
    <property type="term" value="P:signal transduction"/>
    <property type="evidence" value="ECO:0007669"/>
    <property type="project" value="TreeGrafter"/>
</dbReference>
<dbReference type="GO" id="GO:0004175">
    <property type="term" value="F:endopeptidase activity"/>
    <property type="evidence" value="ECO:0007669"/>
    <property type="project" value="TreeGrafter"/>
</dbReference>
<dbReference type="InterPro" id="IPR029045">
    <property type="entry name" value="ClpP/crotonase-like_dom_sf"/>
</dbReference>
<dbReference type="SMART" id="SM00245">
    <property type="entry name" value="TSPc"/>
    <property type="match status" value="1"/>
</dbReference>
<feature type="signal peptide" evidence="1">
    <location>
        <begin position="1"/>
        <end position="22"/>
    </location>
</feature>
<dbReference type="Pfam" id="PF17820">
    <property type="entry name" value="PDZ_6"/>
    <property type="match status" value="1"/>
</dbReference>
<dbReference type="PANTHER" id="PTHR32060:SF30">
    <property type="entry name" value="CARBOXY-TERMINAL PROCESSING PROTEASE CTPA"/>
    <property type="match status" value="1"/>
</dbReference>
<gene>
    <name evidence="3" type="ORF">SAMN05421638_1491</name>
</gene>
<dbReference type="Pfam" id="PF03572">
    <property type="entry name" value="Peptidase_S41"/>
    <property type="match status" value="1"/>
</dbReference>
<dbReference type="SUPFAM" id="SSF52096">
    <property type="entry name" value="ClpP/crotonase"/>
    <property type="match status" value="1"/>
</dbReference>
<dbReference type="PANTHER" id="PTHR32060">
    <property type="entry name" value="TAIL-SPECIFIC PROTEASE"/>
    <property type="match status" value="1"/>
</dbReference>
<evidence type="ECO:0000313" key="3">
    <source>
        <dbReference type="EMBL" id="SFI91257.1"/>
    </source>
</evidence>